<organism evidence="2 3">
    <name type="scientific">Penicillium nalgiovense</name>
    <dbReference type="NCBI Taxonomy" id="60175"/>
    <lineage>
        <taxon>Eukaryota</taxon>
        <taxon>Fungi</taxon>
        <taxon>Dikarya</taxon>
        <taxon>Ascomycota</taxon>
        <taxon>Pezizomycotina</taxon>
        <taxon>Eurotiomycetes</taxon>
        <taxon>Eurotiomycetidae</taxon>
        <taxon>Eurotiales</taxon>
        <taxon>Aspergillaceae</taxon>
        <taxon>Penicillium</taxon>
    </lineage>
</organism>
<comment type="caution">
    <text evidence="2">The sequence shown here is derived from an EMBL/GenBank/DDBJ whole genome shotgun (WGS) entry which is preliminary data.</text>
</comment>
<evidence type="ECO:0000256" key="1">
    <source>
        <dbReference type="SAM" id="MobiDB-lite"/>
    </source>
</evidence>
<accession>A0A1V6WF25</accession>
<protein>
    <submittedName>
        <fullName evidence="2">Uncharacterized protein</fullName>
    </submittedName>
</protein>
<proteinExistence type="predicted"/>
<feature type="non-terminal residue" evidence="2">
    <location>
        <position position="263"/>
    </location>
</feature>
<feature type="region of interest" description="Disordered" evidence="1">
    <location>
        <begin position="36"/>
        <end position="57"/>
    </location>
</feature>
<keyword evidence="3" id="KW-1185">Reference proteome</keyword>
<name>A0A1V6WF25_PENNA</name>
<dbReference type="EMBL" id="MOOB01000282">
    <property type="protein sequence ID" value="OQE61528.1"/>
    <property type="molecule type" value="Genomic_DNA"/>
</dbReference>
<evidence type="ECO:0000313" key="3">
    <source>
        <dbReference type="Proteomes" id="UP000191691"/>
    </source>
</evidence>
<evidence type="ECO:0000313" key="2">
    <source>
        <dbReference type="EMBL" id="OQE61528.1"/>
    </source>
</evidence>
<dbReference type="Proteomes" id="UP000191691">
    <property type="component" value="Unassembled WGS sequence"/>
</dbReference>
<dbReference type="AlphaFoldDB" id="A0A1V6WF25"/>
<reference evidence="3" key="1">
    <citation type="journal article" date="2017" name="Nat. Microbiol.">
        <title>Global analysis of biosynthetic gene clusters reveals vast potential of secondary metabolite production in Penicillium species.</title>
        <authorList>
            <person name="Nielsen J.C."/>
            <person name="Grijseels S."/>
            <person name="Prigent S."/>
            <person name="Ji B."/>
            <person name="Dainat J."/>
            <person name="Nielsen K.F."/>
            <person name="Frisvad J.C."/>
            <person name="Workman M."/>
            <person name="Nielsen J."/>
        </authorList>
    </citation>
    <scope>NUCLEOTIDE SEQUENCE [LARGE SCALE GENOMIC DNA]</scope>
    <source>
        <strain evidence="3">IBT 13039</strain>
    </source>
</reference>
<sequence length="263" mass="29127">MAGGMDRWRGLDVGHLLHRPIIHHNAHINAHINTHINTHGSPQQTSHHDKYPSTTPTPLFALKSAGRYCITPRRRDLTSWQNIKAEAGNTAVANEESQGSFYVSNDDHSEYETDDDVAQVFASSNTLGYSNTSPQHHGESQGSLAVRERKSYIAGLVAATNGEVQMVTINDVTPLFFNLNCFTFTRKSLVAQHPPARHIVDADLSCEIVLFSQHPPAKHLFTLAGLVAAREHILTSLDSEQRQLWPRKLSSPQAGEGHYDASR</sequence>
<gene>
    <name evidence="2" type="ORF">PENNAL_c0282G00445</name>
</gene>